<dbReference type="RefSeq" id="WP_013680606.1">
    <property type="nucleotide sequence ID" value="NC_015315.1"/>
</dbReference>
<reference evidence="1 2" key="1">
    <citation type="journal article" date="2011" name="J. Bacteriol.">
        <title>Complete genome sequence of the thermoacidophilic crenarchaeon Thermoproteus uzoniensis 768-20.</title>
        <authorList>
            <person name="Mardanov A.V."/>
            <person name="Gumerov V.M."/>
            <person name="Beletsky A.V."/>
            <person name="Prokofeva M.I."/>
            <person name="Bonch-Osmolovskaya E.A."/>
            <person name="Ravin N.V."/>
            <person name="Skryabin K.G."/>
        </authorList>
    </citation>
    <scope>NUCLEOTIDE SEQUENCE [LARGE SCALE GENOMIC DNA]</scope>
    <source>
        <strain evidence="1 2">768-20</strain>
    </source>
</reference>
<dbReference type="KEGG" id="tuz:TUZN_1811"/>
<name>F2L3V9_THEU7</name>
<proteinExistence type="predicted"/>
<protein>
    <submittedName>
        <fullName evidence="1">Uncharacterized protein</fullName>
    </submittedName>
</protein>
<dbReference type="eggNOG" id="arCOG05437">
    <property type="taxonomic scope" value="Archaea"/>
</dbReference>
<sequence length="138" mass="15115">MEKIPLSALVERIKAGENLEVSGYEGEYAVVDKVRGVVKGDISADELADLKKRKPRGGPTKKQLETAGEIARRLAENKLAFKVVFGPREATIRVGKGFIRLVEGVKIAGFSSLDEAPLPLIMDILEKYGEVKLLKPLK</sequence>
<dbReference type="EMBL" id="CP002590">
    <property type="protein sequence ID" value="AEA13271.1"/>
    <property type="molecule type" value="Genomic_DNA"/>
</dbReference>
<dbReference type="GeneID" id="10361324"/>
<dbReference type="STRING" id="999630.TUZN_1811"/>
<reference key="2">
    <citation type="submission" date="2011-03" db="EMBL/GenBank/DDBJ databases">
        <title>Complete genome sequence of the thermoacidophilic crenarchaeon Thermoproteus uzoniensis 768-20.</title>
        <authorList>
            <person name="Mardanov A.V."/>
            <person name="Gumerov V.M."/>
            <person name="Beletsky A.V."/>
            <person name="Prokofeva M.I."/>
            <person name="Bonch-Osmolovskaya E.A."/>
            <person name="Ravin N.V."/>
            <person name="Skryabin K.G."/>
        </authorList>
    </citation>
    <scope>NUCLEOTIDE SEQUENCE</scope>
    <source>
        <strain>768-20</strain>
    </source>
</reference>
<dbReference type="HOGENOM" id="CLU_1623522_0_0_2"/>
<organism evidence="1 2">
    <name type="scientific">Thermoproteus uzoniensis (strain 768-20)</name>
    <dbReference type="NCBI Taxonomy" id="999630"/>
    <lineage>
        <taxon>Archaea</taxon>
        <taxon>Thermoproteota</taxon>
        <taxon>Thermoprotei</taxon>
        <taxon>Thermoproteales</taxon>
        <taxon>Thermoproteaceae</taxon>
        <taxon>Thermoproteus</taxon>
    </lineage>
</organism>
<evidence type="ECO:0000313" key="1">
    <source>
        <dbReference type="EMBL" id="AEA13271.1"/>
    </source>
</evidence>
<keyword evidence="2" id="KW-1185">Reference proteome</keyword>
<evidence type="ECO:0000313" key="2">
    <source>
        <dbReference type="Proteomes" id="UP000008138"/>
    </source>
</evidence>
<dbReference type="OrthoDB" id="27106at2157"/>
<dbReference type="AlphaFoldDB" id="F2L3V9"/>
<dbReference type="Proteomes" id="UP000008138">
    <property type="component" value="Chromosome"/>
</dbReference>
<accession>F2L3V9</accession>
<gene>
    <name evidence="1" type="ordered locus">TUZN_1811</name>
</gene>